<dbReference type="InParanoid" id="F0Z8Y6"/>
<evidence type="ECO:0000313" key="1">
    <source>
        <dbReference type="EMBL" id="EGC39564.1"/>
    </source>
</evidence>
<dbReference type="EMBL" id="GL870955">
    <property type="protein sequence ID" value="EGC39564.1"/>
    <property type="molecule type" value="Genomic_DNA"/>
</dbReference>
<name>F0Z8Y6_DICPU</name>
<gene>
    <name evidence="1" type="ORF">DICPUDRAFT_91197</name>
</gene>
<dbReference type="RefSeq" id="XP_003283899.1">
    <property type="nucleotide sequence ID" value="XM_003283851.1"/>
</dbReference>
<proteinExistence type="predicted"/>
<organism evidence="1 2">
    <name type="scientific">Dictyostelium purpureum</name>
    <name type="common">Slime mold</name>
    <dbReference type="NCBI Taxonomy" id="5786"/>
    <lineage>
        <taxon>Eukaryota</taxon>
        <taxon>Amoebozoa</taxon>
        <taxon>Evosea</taxon>
        <taxon>Eumycetozoa</taxon>
        <taxon>Dictyostelia</taxon>
        <taxon>Dictyosteliales</taxon>
        <taxon>Dictyosteliaceae</taxon>
        <taxon>Dictyostelium</taxon>
    </lineage>
</organism>
<dbReference type="eggNOG" id="ENOG502RIBZ">
    <property type="taxonomic scope" value="Eukaryota"/>
</dbReference>
<dbReference type="AlphaFoldDB" id="F0Z8Y6"/>
<dbReference type="Proteomes" id="UP000001064">
    <property type="component" value="Unassembled WGS sequence"/>
</dbReference>
<dbReference type="KEGG" id="dpp:DICPUDRAFT_91197"/>
<dbReference type="GeneID" id="10509783"/>
<keyword evidence="2" id="KW-1185">Reference proteome</keyword>
<evidence type="ECO:0000313" key="2">
    <source>
        <dbReference type="Proteomes" id="UP000001064"/>
    </source>
</evidence>
<protein>
    <submittedName>
        <fullName evidence="1">Uncharacterized protein</fullName>
    </submittedName>
</protein>
<dbReference type="OrthoDB" id="10477493at2759"/>
<accession>F0Z8Y6</accession>
<dbReference type="VEuPathDB" id="AmoebaDB:DICPUDRAFT_91197"/>
<sequence>MWVSKVNRTSDKMSGLFLLWTPIKRNPYFQLEKQNSKFLVTEKELLPKGFLNSISFQNNYGYFLENQQNNNTQSTNSTTSDKGELFNIIGDIKNKGFGNVITEIKEKQKEITQLLNRNKIKEQSEAGKSHVTKNDLILEHPNYSFLTKCWIHLIPFLPRSWLLKPNESYRIVSLIDSFEPNQVSVSSSYDDIENHWNQLESEILNSLKVLPTTKEKQFRLDTFLNMKLHTFPTRQSPPSSSSKNIINNLKSDVNIVS</sequence>
<reference evidence="2" key="1">
    <citation type="journal article" date="2011" name="Genome Biol.">
        <title>Comparative genomics of the social amoebae Dictyostelium discoideum and Dictyostelium purpureum.</title>
        <authorList>
            <consortium name="US DOE Joint Genome Institute (JGI-PGF)"/>
            <person name="Sucgang R."/>
            <person name="Kuo A."/>
            <person name="Tian X."/>
            <person name="Salerno W."/>
            <person name="Parikh A."/>
            <person name="Feasley C.L."/>
            <person name="Dalin E."/>
            <person name="Tu H."/>
            <person name="Huang E."/>
            <person name="Barry K."/>
            <person name="Lindquist E."/>
            <person name="Shapiro H."/>
            <person name="Bruce D."/>
            <person name="Schmutz J."/>
            <person name="Salamov A."/>
            <person name="Fey P."/>
            <person name="Gaudet P."/>
            <person name="Anjard C."/>
            <person name="Babu M.M."/>
            <person name="Basu S."/>
            <person name="Bushmanova Y."/>
            <person name="van der Wel H."/>
            <person name="Katoh-Kurasawa M."/>
            <person name="Dinh C."/>
            <person name="Coutinho P.M."/>
            <person name="Saito T."/>
            <person name="Elias M."/>
            <person name="Schaap P."/>
            <person name="Kay R.R."/>
            <person name="Henrissat B."/>
            <person name="Eichinger L."/>
            <person name="Rivero F."/>
            <person name="Putnam N.H."/>
            <person name="West C.M."/>
            <person name="Loomis W.F."/>
            <person name="Chisholm R.L."/>
            <person name="Shaulsky G."/>
            <person name="Strassmann J.E."/>
            <person name="Queller D.C."/>
            <person name="Kuspa A."/>
            <person name="Grigoriev I.V."/>
        </authorList>
    </citation>
    <scope>NUCLEOTIDE SEQUENCE [LARGE SCALE GENOMIC DNA]</scope>
    <source>
        <strain evidence="2">QSDP1</strain>
    </source>
</reference>